<dbReference type="InterPro" id="IPR006164">
    <property type="entry name" value="DNA_bd_Ku70/Ku80"/>
</dbReference>
<dbReference type="InterPro" id="IPR005161">
    <property type="entry name" value="Ku_N"/>
</dbReference>
<dbReference type="FunFam" id="1.10.720.30:FF:000021">
    <property type="entry name" value="ATP-dependent DNA helicase 2 subunit KU70"/>
    <property type="match status" value="1"/>
</dbReference>
<dbReference type="OrthoDB" id="3249161at2759"/>
<dbReference type="InterPro" id="IPR005160">
    <property type="entry name" value="Ku_C"/>
</dbReference>
<dbReference type="Gene3D" id="3.40.50.410">
    <property type="entry name" value="von Willebrand factor, type A domain"/>
    <property type="match status" value="1"/>
</dbReference>
<dbReference type="GO" id="GO:0005524">
    <property type="term" value="F:ATP binding"/>
    <property type="evidence" value="ECO:0007669"/>
    <property type="project" value="UniProtKB-KW"/>
</dbReference>
<dbReference type="Pfam" id="PF02037">
    <property type="entry name" value="SAP"/>
    <property type="match status" value="1"/>
</dbReference>
<evidence type="ECO:0000256" key="1">
    <source>
        <dbReference type="ARBA" id="ARBA00004123"/>
    </source>
</evidence>
<evidence type="ECO:0000256" key="8">
    <source>
        <dbReference type="ARBA" id="ARBA00022840"/>
    </source>
</evidence>
<keyword evidence="8" id="KW-0067">ATP-binding</keyword>
<dbReference type="SMART" id="SM00559">
    <property type="entry name" value="Ku78"/>
    <property type="match status" value="1"/>
</dbReference>
<dbReference type="GO" id="GO:0042162">
    <property type="term" value="F:telomeric DNA binding"/>
    <property type="evidence" value="ECO:0007669"/>
    <property type="project" value="InterPro"/>
</dbReference>
<dbReference type="InterPro" id="IPR047087">
    <property type="entry name" value="KU70_core_dom"/>
</dbReference>
<comment type="similarity">
    <text evidence="2">Belongs to the ku70 family.</text>
</comment>
<dbReference type="PANTHER" id="PTHR12604">
    <property type="entry name" value="KU AUTOANTIGEN DNA HELICASE"/>
    <property type="match status" value="1"/>
</dbReference>
<dbReference type="Gene3D" id="2.40.290.10">
    <property type="match status" value="1"/>
</dbReference>
<evidence type="ECO:0000256" key="12">
    <source>
        <dbReference type="ARBA" id="ARBA00023242"/>
    </source>
</evidence>
<dbReference type="SUPFAM" id="SSF68906">
    <property type="entry name" value="SAP domain"/>
    <property type="match status" value="1"/>
</dbReference>
<comment type="caution">
    <text evidence="16">The sequence shown here is derived from an EMBL/GenBank/DDBJ whole genome shotgun (WGS) entry which is preliminary data.</text>
</comment>
<comment type="subcellular location">
    <subcellularLocation>
        <location evidence="1">Nucleus</location>
    </subcellularLocation>
</comment>
<dbReference type="InterPro" id="IPR036361">
    <property type="entry name" value="SAP_dom_sf"/>
</dbReference>
<reference evidence="16 17" key="1">
    <citation type="journal article" date="2020" name="Nat. Food">
        <title>A phased Vanilla planifolia genome enables genetic improvement of flavour and production.</title>
        <authorList>
            <person name="Hasing T."/>
            <person name="Tang H."/>
            <person name="Brym M."/>
            <person name="Khazi F."/>
            <person name="Huang T."/>
            <person name="Chambers A.H."/>
        </authorList>
    </citation>
    <scope>NUCLEOTIDE SEQUENCE [LARGE SCALE GENOMIC DNA]</scope>
    <source>
        <tissue evidence="16">Leaf</tissue>
    </source>
</reference>
<dbReference type="InterPro" id="IPR036465">
    <property type="entry name" value="vWFA_dom_sf"/>
</dbReference>
<dbReference type="SUPFAM" id="SSF53300">
    <property type="entry name" value="vWA-like"/>
    <property type="match status" value="1"/>
</dbReference>
<keyword evidence="4" id="KW-0547">Nucleotide-binding</keyword>
<dbReference type="Pfam" id="PF03731">
    <property type="entry name" value="Ku_N"/>
    <property type="match status" value="1"/>
</dbReference>
<protein>
    <recommendedName>
        <fullName evidence="3">DNA helicase</fullName>
        <ecNumber evidence="3">3.6.4.12</ecNumber>
    </recommendedName>
</protein>
<dbReference type="Pfam" id="PF02735">
    <property type="entry name" value="Ku"/>
    <property type="match status" value="1"/>
</dbReference>
<evidence type="ECO:0000256" key="6">
    <source>
        <dbReference type="ARBA" id="ARBA00022801"/>
    </source>
</evidence>
<dbReference type="FunFam" id="3.40.50.410:FF:000068">
    <property type="entry name" value="ATP-dependent DNA helicase 2 subunit KU70"/>
    <property type="match status" value="1"/>
</dbReference>
<feature type="active site" description="Schiff-base intermediate with DNA; for 5'-deoxyribose-5-phosphate lyase activity" evidence="14">
    <location>
        <position position="23"/>
    </location>
</feature>
<keyword evidence="11" id="KW-0234">DNA repair</keyword>
<dbReference type="Pfam" id="PF03730">
    <property type="entry name" value="Ku_C"/>
    <property type="match status" value="1"/>
</dbReference>
<dbReference type="InterPro" id="IPR003034">
    <property type="entry name" value="SAP_dom"/>
</dbReference>
<comment type="catalytic activity">
    <reaction evidence="13">
        <text>ATP + H2O = ADP + phosphate + H(+)</text>
        <dbReference type="Rhea" id="RHEA:13065"/>
        <dbReference type="ChEBI" id="CHEBI:15377"/>
        <dbReference type="ChEBI" id="CHEBI:15378"/>
        <dbReference type="ChEBI" id="CHEBI:30616"/>
        <dbReference type="ChEBI" id="CHEBI:43474"/>
        <dbReference type="ChEBI" id="CHEBI:456216"/>
        <dbReference type="EC" id="3.6.4.12"/>
    </reaction>
</comment>
<dbReference type="InterPro" id="IPR016194">
    <property type="entry name" value="SPOC-like_C_dom_sf"/>
</dbReference>
<evidence type="ECO:0000256" key="4">
    <source>
        <dbReference type="ARBA" id="ARBA00022741"/>
    </source>
</evidence>
<dbReference type="GO" id="GO:0003678">
    <property type="term" value="F:DNA helicase activity"/>
    <property type="evidence" value="ECO:0007669"/>
    <property type="project" value="UniProtKB-EC"/>
</dbReference>
<evidence type="ECO:0000256" key="14">
    <source>
        <dbReference type="PIRSR" id="PIRSR003033-1"/>
    </source>
</evidence>
<dbReference type="SUPFAM" id="SSF100939">
    <property type="entry name" value="SPOC domain-like"/>
    <property type="match status" value="1"/>
</dbReference>
<dbReference type="GO" id="GO:0003684">
    <property type="term" value="F:damaged DNA binding"/>
    <property type="evidence" value="ECO:0007669"/>
    <property type="project" value="InterPro"/>
</dbReference>
<keyword evidence="5" id="KW-0227">DNA damage</keyword>
<sequence length="620" mass="70074">MDLDPEGIFLNDSDSDEDLFQEKEPTKDFTVYLVDASPKMFGTAGKLDDETGATFFRAAVQTISESIKAQIIGRSSDEIAICFFNTREKKNIQDLNGVYVFNVAERELLDRPTARLIKEFTNVEDRFMHFIGSRYWIEPTSRENSLYNALWVAQALLRKGSVKTVNKRVLLFTNEDDPFGSIAGPVKADMIRTTLQRAKDAQELGIMIELLPMSRREFNVSIFYSDMLGLQGEEVSQFLITAGDRLEDMTTQLRKRMFLKRKVKSINFVIANGFCIQVNAYAMVRSSVPGSIMWLDSVTNLPLKIERSFICTDTGAVVQQPRIRFQEFKGEMVKFTMEELSEIKKISDGHLHLLGFKPLACLKDYHNLKPATFLYPSDEDILGSTCAFIALHRSMLRLQRFAVAFYGNSNPHLVALVAQDEIASTCGQLEPPRMHMIYLPYSDDIRYPEELHLDAPIPCATIEQVKKAGALIKRMDLKDFSVCQFSNPSLQRHYGILQALALGEDDIPIVKDETLPDEEGMARPGLVRAVEEFKVAVYGENHDQEEAAKGNPSEASRKRKAIFEVALKESASYDWDELAENGKLKDLTVMELKTYLTAHSLPVTGKKEALISRILTHLGK</sequence>
<evidence type="ECO:0000256" key="10">
    <source>
        <dbReference type="ARBA" id="ARBA00023172"/>
    </source>
</evidence>
<dbReference type="AlphaFoldDB" id="A0A835UTZ3"/>
<dbReference type="CDD" id="cd00788">
    <property type="entry name" value="KU70"/>
    <property type="match status" value="1"/>
</dbReference>
<evidence type="ECO:0000256" key="3">
    <source>
        <dbReference type="ARBA" id="ARBA00012551"/>
    </source>
</evidence>
<evidence type="ECO:0000256" key="2">
    <source>
        <dbReference type="ARBA" id="ARBA00005240"/>
    </source>
</evidence>
<dbReference type="FunFam" id="1.10.1600.10:FF:000003">
    <property type="entry name" value="ATP-dependent DNA helicase 2 subunit KU70"/>
    <property type="match status" value="1"/>
</dbReference>
<dbReference type="NCBIfam" id="TIGR00578">
    <property type="entry name" value="ku70"/>
    <property type="match status" value="1"/>
</dbReference>
<proteinExistence type="inferred from homology"/>
<dbReference type="PANTHER" id="PTHR12604:SF2">
    <property type="entry name" value="X-RAY REPAIR CROSS-COMPLEMENTING PROTEIN 6"/>
    <property type="match status" value="1"/>
</dbReference>
<evidence type="ECO:0000256" key="13">
    <source>
        <dbReference type="ARBA" id="ARBA00047995"/>
    </source>
</evidence>
<dbReference type="PROSITE" id="PS50800">
    <property type="entry name" value="SAP"/>
    <property type="match status" value="1"/>
</dbReference>
<dbReference type="EMBL" id="JADCNM010000007">
    <property type="protein sequence ID" value="KAG0475674.1"/>
    <property type="molecule type" value="Genomic_DNA"/>
</dbReference>
<accession>A0A835UTZ3</accession>
<organism evidence="16 17">
    <name type="scientific">Vanilla planifolia</name>
    <name type="common">Vanilla</name>
    <dbReference type="NCBI Taxonomy" id="51239"/>
    <lineage>
        <taxon>Eukaryota</taxon>
        <taxon>Viridiplantae</taxon>
        <taxon>Streptophyta</taxon>
        <taxon>Embryophyta</taxon>
        <taxon>Tracheophyta</taxon>
        <taxon>Spermatophyta</taxon>
        <taxon>Magnoliopsida</taxon>
        <taxon>Liliopsida</taxon>
        <taxon>Asparagales</taxon>
        <taxon>Orchidaceae</taxon>
        <taxon>Vanilloideae</taxon>
        <taxon>Vanilleae</taxon>
        <taxon>Vanilla</taxon>
    </lineage>
</organism>
<dbReference type="Gene3D" id="1.10.720.30">
    <property type="entry name" value="SAP domain"/>
    <property type="match status" value="1"/>
</dbReference>
<dbReference type="GO" id="GO:0006303">
    <property type="term" value="P:double-strand break repair via nonhomologous end joining"/>
    <property type="evidence" value="ECO:0007669"/>
    <property type="project" value="InterPro"/>
</dbReference>
<dbReference type="SMART" id="SM00513">
    <property type="entry name" value="SAP"/>
    <property type="match status" value="1"/>
</dbReference>
<dbReference type="GO" id="GO:0006310">
    <property type="term" value="P:DNA recombination"/>
    <property type="evidence" value="ECO:0007669"/>
    <property type="project" value="UniProtKB-KW"/>
</dbReference>
<dbReference type="GO" id="GO:0000723">
    <property type="term" value="P:telomere maintenance"/>
    <property type="evidence" value="ECO:0007669"/>
    <property type="project" value="InterPro"/>
</dbReference>
<dbReference type="GO" id="GO:0003690">
    <property type="term" value="F:double-stranded DNA binding"/>
    <property type="evidence" value="ECO:0007669"/>
    <property type="project" value="TreeGrafter"/>
</dbReference>
<dbReference type="Proteomes" id="UP000639772">
    <property type="component" value="Chromosome 7"/>
</dbReference>
<dbReference type="EC" id="3.6.4.12" evidence="3"/>
<evidence type="ECO:0000256" key="7">
    <source>
        <dbReference type="ARBA" id="ARBA00022806"/>
    </source>
</evidence>
<evidence type="ECO:0000313" key="16">
    <source>
        <dbReference type="EMBL" id="KAG0475674.1"/>
    </source>
</evidence>
<dbReference type="PIRSF" id="PIRSF003033">
    <property type="entry name" value="Ku70"/>
    <property type="match status" value="1"/>
</dbReference>
<keyword evidence="10" id="KW-0233">DNA recombination</keyword>
<evidence type="ECO:0000256" key="5">
    <source>
        <dbReference type="ARBA" id="ARBA00022763"/>
    </source>
</evidence>
<keyword evidence="7" id="KW-0347">Helicase</keyword>
<name>A0A835UTZ3_VANPL</name>
<dbReference type="GO" id="GO:0016787">
    <property type="term" value="F:hydrolase activity"/>
    <property type="evidence" value="ECO:0007669"/>
    <property type="project" value="UniProtKB-KW"/>
</dbReference>
<keyword evidence="12" id="KW-0539">Nucleus</keyword>
<dbReference type="InterPro" id="IPR006165">
    <property type="entry name" value="Ku70"/>
</dbReference>
<keyword evidence="6" id="KW-0378">Hydrolase</keyword>
<evidence type="ECO:0000256" key="11">
    <source>
        <dbReference type="ARBA" id="ARBA00023204"/>
    </source>
</evidence>
<dbReference type="Gene3D" id="1.10.1600.10">
    <property type="match status" value="1"/>
</dbReference>
<evidence type="ECO:0000256" key="9">
    <source>
        <dbReference type="ARBA" id="ARBA00023125"/>
    </source>
</evidence>
<evidence type="ECO:0000313" key="17">
    <source>
        <dbReference type="Proteomes" id="UP000639772"/>
    </source>
</evidence>
<keyword evidence="9" id="KW-0238">DNA-binding</keyword>
<gene>
    <name evidence="16" type="ORF">HPP92_015360</name>
</gene>
<dbReference type="GO" id="GO:0043564">
    <property type="term" value="C:Ku70:Ku80 complex"/>
    <property type="evidence" value="ECO:0007669"/>
    <property type="project" value="InterPro"/>
</dbReference>
<dbReference type="InterPro" id="IPR027388">
    <property type="entry name" value="Ku70_bridge/pillars_dom_sf"/>
</dbReference>
<feature type="domain" description="SAP" evidence="15">
    <location>
        <begin position="584"/>
        <end position="618"/>
    </location>
</feature>
<evidence type="ECO:0000259" key="15">
    <source>
        <dbReference type="PROSITE" id="PS50800"/>
    </source>
</evidence>
<dbReference type="Gene3D" id="4.10.970.10">
    <property type="entry name" value="Ku70, bridge and pillars"/>
    <property type="match status" value="1"/>
</dbReference>